<feature type="non-terminal residue" evidence="6">
    <location>
        <position position="1"/>
    </location>
</feature>
<proteinExistence type="predicted"/>
<keyword evidence="3" id="KW-0508">mRNA splicing</keyword>
<dbReference type="KEGG" id="lgi:LOTGIDRAFT_138644"/>
<dbReference type="AlphaFoldDB" id="V4B8X1"/>
<evidence type="ECO:0000256" key="2">
    <source>
        <dbReference type="ARBA" id="ARBA00022664"/>
    </source>
</evidence>
<reference evidence="6 7" key="1">
    <citation type="journal article" date="2013" name="Nature">
        <title>Insights into bilaterian evolution from three spiralian genomes.</title>
        <authorList>
            <person name="Simakov O."/>
            <person name="Marletaz F."/>
            <person name="Cho S.J."/>
            <person name="Edsinger-Gonzales E."/>
            <person name="Havlak P."/>
            <person name="Hellsten U."/>
            <person name="Kuo D.H."/>
            <person name="Larsson T."/>
            <person name="Lv J."/>
            <person name="Arendt D."/>
            <person name="Savage R."/>
            <person name="Osoegawa K."/>
            <person name="de Jong P."/>
            <person name="Grimwood J."/>
            <person name="Chapman J.A."/>
            <person name="Shapiro H."/>
            <person name="Aerts A."/>
            <person name="Otillar R.P."/>
            <person name="Terry A.Y."/>
            <person name="Boore J.L."/>
            <person name="Grigoriev I.V."/>
            <person name="Lindberg D.R."/>
            <person name="Seaver E.C."/>
            <person name="Weisblat D.A."/>
            <person name="Putnam N.H."/>
            <person name="Rokhsar D.S."/>
        </authorList>
    </citation>
    <scope>NUCLEOTIDE SEQUENCE [LARGE SCALE GENOMIC DNA]</scope>
</reference>
<dbReference type="GeneID" id="20234091"/>
<sequence length="67" mass="7536">IDLDKYNSVEELEALGLNRLKNSLMEKGLKCGGTLQQRAERLFSIKGLKQEDIDPSLFSKPSKKKGK</sequence>
<dbReference type="STRING" id="225164.V4B8X1"/>
<dbReference type="Pfam" id="PF13297">
    <property type="entry name" value="SDE2_2C"/>
    <property type="match status" value="1"/>
</dbReference>
<evidence type="ECO:0000313" key="6">
    <source>
        <dbReference type="EMBL" id="ESP02292.1"/>
    </source>
</evidence>
<evidence type="ECO:0000256" key="4">
    <source>
        <dbReference type="ARBA" id="ARBA00023242"/>
    </source>
</evidence>
<dbReference type="HOGENOM" id="CLU_2819920_0_0_1"/>
<dbReference type="InterPro" id="IPR051421">
    <property type="entry name" value="RNA_Proc_DNA_Dmg_Regulator"/>
</dbReference>
<evidence type="ECO:0000259" key="5">
    <source>
        <dbReference type="Pfam" id="PF13297"/>
    </source>
</evidence>
<dbReference type="InterPro" id="IPR025086">
    <property type="entry name" value="SDE2/SF3A3_SAP"/>
</dbReference>
<comment type="subcellular location">
    <subcellularLocation>
        <location evidence="1">Nucleus</location>
    </subcellularLocation>
</comment>
<gene>
    <name evidence="6" type="ORF">LOTGIDRAFT_138644</name>
</gene>
<protein>
    <recommendedName>
        <fullName evidence="5">SDE2/SF3A3 SAP domain-containing protein</fullName>
    </recommendedName>
</protein>
<dbReference type="Proteomes" id="UP000030746">
    <property type="component" value="Unassembled WGS sequence"/>
</dbReference>
<evidence type="ECO:0000256" key="3">
    <source>
        <dbReference type="ARBA" id="ARBA00023187"/>
    </source>
</evidence>
<accession>V4B8X1</accession>
<name>V4B8X1_LOTGI</name>
<dbReference type="GO" id="GO:0006397">
    <property type="term" value="P:mRNA processing"/>
    <property type="evidence" value="ECO:0007669"/>
    <property type="project" value="UniProtKB-KW"/>
</dbReference>
<keyword evidence="7" id="KW-1185">Reference proteome</keyword>
<organism evidence="6 7">
    <name type="scientific">Lottia gigantea</name>
    <name type="common">Giant owl limpet</name>
    <dbReference type="NCBI Taxonomy" id="225164"/>
    <lineage>
        <taxon>Eukaryota</taxon>
        <taxon>Metazoa</taxon>
        <taxon>Spiralia</taxon>
        <taxon>Lophotrochozoa</taxon>
        <taxon>Mollusca</taxon>
        <taxon>Gastropoda</taxon>
        <taxon>Patellogastropoda</taxon>
        <taxon>Lottioidea</taxon>
        <taxon>Lottiidae</taxon>
        <taxon>Lottia</taxon>
    </lineage>
</organism>
<keyword evidence="4" id="KW-0539">Nucleus</keyword>
<dbReference type="OrthoDB" id="547031at2759"/>
<keyword evidence="2" id="KW-0507">mRNA processing</keyword>
<feature type="domain" description="SDE2/SF3A3 SAP" evidence="5">
    <location>
        <begin position="1"/>
        <end position="60"/>
    </location>
</feature>
<evidence type="ECO:0000256" key="1">
    <source>
        <dbReference type="ARBA" id="ARBA00004123"/>
    </source>
</evidence>
<evidence type="ECO:0000313" key="7">
    <source>
        <dbReference type="Proteomes" id="UP000030746"/>
    </source>
</evidence>
<dbReference type="CTD" id="20234091"/>
<dbReference type="GO" id="GO:0008380">
    <property type="term" value="P:RNA splicing"/>
    <property type="evidence" value="ECO:0007669"/>
    <property type="project" value="UniProtKB-KW"/>
</dbReference>
<dbReference type="PANTHER" id="PTHR12786:SF1">
    <property type="entry name" value="SPLICING REGULATOR SDE2"/>
    <property type="match status" value="1"/>
</dbReference>
<dbReference type="PANTHER" id="PTHR12786">
    <property type="entry name" value="SPLICING FACTOR SF3A-RELATED"/>
    <property type="match status" value="1"/>
</dbReference>
<dbReference type="GO" id="GO:0005634">
    <property type="term" value="C:nucleus"/>
    <property type="evidence" value="ECO:0007669"/>
    <property type="project" value="UniProtKB-SubCell"/>
</dbReference>
<dbReference type="EMBL" id="KB200294">
    <property type="protein sequence ID" value="ESP02292.1"/>
    <property type="molecule type" value="Genomic_DNA"/>
</dbReference>
<dbReference type="RefSeq" id="XP_009047000.1">
    <property type="nucleotide sequence ID" value="XM_009048752.1"/>
</dbReference>